<evidence type="ECO:0000313" key="1">
    <source>
        <dbReference type="EMBL" id="GMF07814.1"/>
    </source>
</evidence>
<gene>
    <name evidence="1" type="ORF">Amon02_001305400</name>
</gene>
<name>A0ACB5UBU8_AMBMO</name>
<reference evidence="1" key="1">
    <citation type="submission" date="2023-04" db="EMBL/GenBank/DDBJ databases">
        <title>Ambrosiozyma monospora NBRC 10751.</title>
        <authorList>
            <person name="Ichikawa N."/>
            <person name="Sato H."/>
            <person name="Tonouchi N."/>
        </authorList>
    </citation>
    <scope>NUCLEOTIDE SEQUENCE</scope>
    <source>
        <strain evidence="1">NBRC 10751</strain>
    </source>
</reference>
<sequence>MGFSIELIQHQQFNLNFWDIGGQTSLRSFWFNYFDKTDFLVWVIDASCLFRLQESFQEFGKVLKEDRLTGCGLLVFVNKIELFKGNQKELVEQIVDLLGLNEVRNHAWNVVCCSAYTGAGLEEGLDWITEEYSKKYYIL</sequence>
<keyword evidence="2" id="KW-1185">Reference proteome</keyword>
<organism evidence="1 2">
    <name type="scientific">Ambrosiozyma monospora</name>
    <name type="common">Yeast</name>
    <name type="synonym">Endomycopsis monosporus</name>
    <dbReference type="NCBI Taxonomy" id="43982"/>
    <lineage>
        <taxon>Eukaryota</taxon>
        <taxon>Fungi</taxon>
        <taxon>Dikarya</taxon>
        <taxon>Ascomycota</taxon>
        <taxon>Saccharomycotina</taxon>
        <taxon>Pichiomycetes</taxon>
        <taxon>Pichiales</taxon>
        <taxon>Pichiaceae</taxon>
        <taxon>Ambrosiozyma</taxon>
    </lineage>
</organism>
<proteinExistence type="predicted"/>
<dbReference type="EMBL" id="BSXS01016476">
    <property type="protein sequence ID" value="GMF07814.1"/>
    <property type="molecule type" value="Genomic_DNA"/>
</dbReference>
<dbReference type="Proteomes" id="UP001165064">
    <property type="component" value="Unassembled WGS sequence"/>
</dbReference>
<accession>A0ACB5UBU8</accession>
<protein>
    <submittedName>
        <fullName evidence="1">Unnamed protein product</fullName>
    </submittedName>
</protein>
<comment type="caution">
    <text evidence="1">The sequence shown here is derived from an EMBL/GenBank/DDBJ whole genome shotgun (WGS) entry which is preliminary data.</text>
</comment>
<evidence type="ECO:0000313" key="2">
    <source>
        <dbReference type="Proteomes" id="UP001165064"/>
    </source>
</evidence>